<keyword evidence="2" id="KW-1185">Reference proteome</keyword>
<gene>
    <name evidence="1" type="ORF">M8C21_018615</name>
</gene>
<evidence type="ECO:0000313" key="2">
    <source>
        <dbReference type="Proteomes" id="UP001206925"/>
    </source>
</evidence>
<dbReference type="AlphaFoldDB" id="A0AAD5GUT1"/>
<protein>
    <submittedName>
        <fullName evidence="1">Uncharacterized protein</fullName>
    </submittedName>
</protein>
<feature type="non-terminal residue" evidence="1">
    <location>
        <position position="59"/>
    </location>
</feature>
<accession>A0AAD5GUT1</accession>
<sequence length="59" mass="6480">TIRHKACKSSRKPSLAPPFFLALHLSGSKELLGYALVCTSQKGRRNGGCCKNVSRQVDY</sequence>
<organism evidence="1 2">
    <name type="scientific">Ambrosia artemisiifolia</name>
    <name type="common">Common ragweed</name>
    <dbReference type="NCBI Taxonomy" id="4212"/>
    <lineage>
        <taxon>Eukaryota</taxon>
        <taxon>Viridiplantae</taxon>
        <taxon>Streptophyta</taxon>
        <taxon>Embryophyta</taxon>
        <taxon>Tracheophyta</taxon>
        <taxon>Spermatophyta</taxon>
        <taxon>Magnoliopsida</taxon>
        <taxon>eudicotyledons</taxon>
        <taxon>Gunneridae</taxon>
        <taxon>Pentapetalae</taxon>
        <taxon>asterids</taxon>
        <taxon>campanulids</taxon>
        <taxon>Asterales</taxon>
        <taxon>Asteraceae</taxon>
        <taxon>Asteroideae</taxon>
        <taxon>Heliantheae alliance</taxon>
        <taxon>Heliantheae</taxon>
        <taxon>Ambrosia</taxon>
    </lineage>
</organism>
<dbReference type="Proteomes" id="UP001206925">
    <property type="component" value="Unassembled WGS sequence"/>
</dbReference>
<comment type="caution">
    <text evidence="1">The sequence shown here is derived from an EMBL/GenBank/DDBJ whole genome shotgun (WGS) entry which is preliminary data.</text>
</comment>
<reference evidence="1" key="1">
    <citation type="submission" date="2022-06" db="EMBL/GenBank/DDBJ databases">
        <title>Uncovering the hologenomic basis of an extraordinary plant invasion.</title>
        <authorList>
            <person name="Bieker V.C."/>
            <person name="Martin M.D."/>
            <person name="Gilbert T."/>
            <person name="Hodgins K."/>
            <person name="Battlay P."/>
            <person name="Petersen B."/>
            <person name="Wilson J."/>
        </authorList>
    </citation>
    <scope>NUCLEOTIDE SEQUENCE</scope>
    <source>
        <strain evidence="1">AA19_3_7</strain>
        <tissue evidence="1">Leaf</tissue>
    </source>
</reference>
<dbReference type="EMBL" id="JAMZMK010005656">
    <property type="protein sequence ID" value="KAI7752593.1"/>
    <property type="molecule type" value="Genomic_DNA"/>
</dbReference>
<proteinExistence type="predicted"/>
<name>A0AAD5GUT1_AMBAR</name>
<evidence type="ECO:0000313" key="1">
    <source>
        <dbReference type="EMBL" id="KAI7752593.1"/>
    </source>
</evidence>